<evidence type="ECO:0000259" key="3">
    <source>
        <dbReference type="Pfam" id="PF09339"/>
    </source>
</evidence>
<sequence>MGVTGPRTPAVHRGVRVLDAVSTGTARTPAALIGLLGLPKSSVSDLLSTLEGVGFLARGADGSLHAGARWSELTDPDAVTHNLFRACAATDLDGHTVSLVRLLGNQAIVVDVHLGTLPLPLTPRPGQRLPAASCAGAVAILSAMSTEDAAQAVTSAAAHLGLDDEDVAQCLKLRMPKRRRFYELTAPPLGRQVACAVAGRDYALVLHVPARWPESSMRRAARALHAAANDS</sequence>
<dbReference type="GO" id="GO:0003677">
    <property type="term" value="F:DNA binding"/>
    <property type="evidence" value="ECO:0007669"/>
    <property type="project" value="InterPro"/>
</dbReference>
<dbReference type="Gene3D" id="3.30.450.40">
    <property type="match status" value="1"/>
</dbReference>
<evidence type="ECO:0000256" key="1">
    <source>
        <dbReference type="ARBA" id="ARBA00023015"/>
    </source>
</evidence>
<keyword evidence="2" id="KW-0804">Transcription</keyword>
<dbReference type="RefSeq" id="WP_115280532.1">
    <property type="nucleotide sequence ID" value="NZ_JACKSK010000026.1"/>
</dbReference>
<dbReference type="GO" id="GO:0045892">
    <property type="term" value="P:negative regulation of DNA-templated transcription"/>
    <property type="evidence" value="ECO:0007669"/>
    <property type="project" value="TreeGrafter"/>
</dbReference>
<dbReference type="SUPFAM" id="SSF46785">
    <property type="entry name" value="Winged helix' DNA-binding domain"/>
    <property type="match status" value="1"/>
</dbReference>
<gene>
    <name evidence="4" type="ORF">NCTC10821_05204</name>
</gene>
<dbReference type="PANTHER" id="PTHR30136">
    <property type="entry name" value="HELIX-TURN-HELIX TRANSCRIPTIONAL REGULATOR, ICLR FAMILY"/>
    <property type="match status" value="1"/>
</dbReference>
<dbReference type="InterPro" id="IPR036390">
    <property type="entry name" value="WH_DNA-bd_sf"/>
</dbReference>
<dbReference type="Proteomes" id="UP000254978">
    <property type="component" value="Unassembled WGS sequence"/>
</dbReference>
<dbReference type="PANTHER" id="PTHR30136:SF24">
    <property type="entry name" value="HTH-TYPE TRANSCRIPTIONAL REPRESSOR ALLR"/>
    <property type="match status" value="1"/>
</dbReference>
<keyword evidence="5" id="KW-1185">Reference proteome</keyword>
<protein>
    <submittedName>
        <fullName evidence="4">IclR family transcriptional regulator</fullName>
    </submittedName>
</protein>
<organism evidence="4 5">
    <name type="scientific">Mycolicibacterium tokaiense</name>
    <dbReference type="NCBI Taxonomy" id="39695"/>
    <lineage>
        <taxon>Bacteria</taxon>
        <taxon>Bacillati</taxon>
        <taxon>Actinomycetota</taxon>
        <taxon>Actinomycetes</taxon>
        <taxon>Mycobacteriales</taxon>
        <taxon>Mycobacteriaceae</taxon>
        <taxon>Mycolicibacterium</taxon>
    </lineage>
</organism>
<dbReference type="Gene3D" id="1.10.10.10">
    <property type="entry name" value="Winged helix-like DNA-binding domain superfamily/Winged helix DNA-binding domain"/>
    <property type="match status" value="1"/>
</dbReference>
<dbReference type="EMBL" id="UGQT01000001">
    <property type="protein sequence ID" value="STZ61647.1"/>
    <property type="molecule type" value="Genomic_DNA"/>
</dbReference>
<dbReference type="Pfam" id="PF09339">
    <property type="entry name" value="HTH_IclR"/>
    <property type="match status" value="1"/>
</dbReference>
<dbReference type="InterPro" id="IPR005471">
    <property type="entry name" value="Tscrpt_reg_IclR_N"/>
</dbReference>
<feature type="domain" description="HTH iclR-type" evidence="3">
    <location>
        <begin position="10"/>
        <end position="58"/>
    </location>
</feature>
<evidence type="ECO:0000313" key="4">
    <source>
        <dbReference type="EMBL" id="STZ61647.1"/>
    </source>
</evidence>
<dbReference type="SUPFAM" id="SSF55781">
    <property type="entry name" value="GAF domain-like"/>
    <property type="match status" value="1"/>
</dbReference>
<name>A0A378TN80_9MYCO</name>
<dbReference type="InterPro" id="IPR029016">
    <property type="entry name" value="GAF-like_dom_sf"/>
</dbReference>
<proteinExistence type="predicted"/>
<evidence type="ECO:0000313" key="5">
    <source>
        <dbReference type="Proteomes" id="UP000254978"/>
    </source>
</evidence>
<dbReference type="AlphaFoldDB" id="A0A378TN80"/>
<dbReference type="InterPro" id="IPR050707">
    <property type="entry name" value="HTH_MetabolicPath_Reg"/>
</dbReference>
<keyword evidence="1" id="KW-0805">Transcription regulation</keyword>
<dbReference type="OrthoDB" id="4725845at2"/>
<accession>A0A378TN80</accession>
<dbReference type="InterPro" id="IPR036388">
    <property type="entry name" value="WH-like_DNA-bd_sf"/>
</dbReference>
<dbReference type="GO" id="GO:0003700">
    <property type="term" value="F:DNA-binding transcription factor activity"/>
    <property type="evidence" value="ECO:0007669"/>
    <property type="project" value="TreeGrafter"/>
</dbReference>
<evidence type="ECO:0000256" key="2">
    <source>
        <dbReference type="ARBA" id="ARBA00023163"/>
    </source>
</evidence>
<reference evidence="4 5" key="1">
    <citation type="submission" date="2018-06" db="EMBL/GenBank/DDBJ databases">
        <authorList>
            <consortium name="Pathogen Informatics"/>
            <person name="Doyle S."/>
        </authorList>
    </citation>
    <scope>NUCLEOTIDE SEQUENCE [LARGE SCALE GENOMIC DNA]</scope>
    <source>
        <strain evidence="4 5">NCTC10821</strain>
    </source>
</reference>